<name>D6Z635_DESAT</name>
<dbReference type="OrthoDB" id="13061at2"/>
<keyword evidence="3" id="KW-1185">Reference proteome</keyword>
<dbReference type="KEGG" id="dak:DaAHT2_0206"/>
<dbReference type="PANTHER" id="PTHR34227">
    <property type="entry name" value="CHAPERONE PROTEIN YCDY"/>
    <property type="match status" value="1"/>
</dbReference>
<dbReference type="STRING" id="589865.DaAHT2_0206"/>
<dbReference type="EMBL" id="CP001940">
    <property type="protein sequence ID" value="ADH84917.1"/>
    <property type="molecule type" value="Genomic_DNA"/>
</dbReference>
<sequence length="207" mass="23502">MQNFADEQQQARRAYIYRILSAMYYSPAAELLEMLENLPAALEATYPSLAPYAVDLLIEFKEQPADSTNLKVEYARLFVGPGTLVAAPYGSVYLDEGRKLMGETTMNALEHYQAVGLKANKESNQPPDFIGTELEFMFFLGHCYLQSQNPDFIERQRSFLGQHPALWIEPFTEAIIAHSTAEFYRLLATLTQQFILTDMQALQLANQ</sequence>
<dbReference type="eggNOG" id="COG3381">
    <property type="taxonomic scope" value="Bacteria"/>
</dbReference>
<dbReference type="Pfam" id="PF02613">
    <property type="entry name" value="Nitrate_red_del"/>
    <property type="match status" value="1"/>
</dbReference>
<evidence type="ECO:0000313" key="3">
    <source>
        <dbReference type="Proteomes" id="UP000001508"/>
    </source>
</evidence>
<reference evidence="3" key="1">
    <citation type="submission" date="2010-02" db="EMBL/GenBank/DDBJ databases">
        <title>Complete sequence of Desulfurivibrio alkaliphilus AHT2.</title>
        <authorList>
            <consortium name="US DOE Joint Genome Institute"/>
            <person name="Pitluck S."/>
            <person name="Chertkov O."/>
            <person name="Detter J.C."/>
            <person name="Han C."/>
            <person name="Tapia R."/>
            <person name="Larimer F."/>
            <person name="Land M."/>
            <person name="Hauser L."/>
            <person name="Kyrpides N."/>
            <person name="Mikhailova N."/>
            <person name="Sorokin D.Y."/>
            <person name="Muyzer G."/>
            <person name="Woyke T."/>
        </authorList>
    </citation>
    <scope>NUCLEOTIDE SEQUENCE [LARGE SCALE GENOMIC DNA]</scope>
    <source>
        <strain evidence="3">DSM 19089 / UNIQEM U267 / AHT2</strain>
    </source>
</reference>
<dbReference type="Gene3D" id="1.10.3480.10">
    <property type="entry name" value="TorD-like"/>
    <property type="match status" value="1"/>
</dbReference>
<evidence type="ECO:0000313" key="2">
    <source>
        <dbReference type="EMBL" id="ADH84917.1"/>
    </source>
</evidence>
<dbReference type="RefSeq" id="WP_013162448.1">
    <property type="nucleotide sequence ID" value="NC_014216.1"/>
</dbReference>
<gene>
    <name evidence="2" type="ordered locus">DaAHT2_0206</name>
</gene>
<dbReference type="Proteomes" id="UP000001508">
    <property type="component" value="Chromosome"/>
</dbReference>
<organism evidence="2 3">
    <name type="scientific">Desulfurivibrio alkaliphilus (strain DSM 19089 / UNIQEM U267 / AHT2)</name>
    <dbReference type="NCBI Taxonomy" id="589865"/>
    <lineage>
        <taxon>Bacteria</taxon>
        <taxon>Pseudomonadati</taxon>
        <taxon>Thermodesulfobacteriota</taxon>
        <taxon>Desulfobulbia</taxon>
        <taxon>Desulfobulbales</taxon>
        <taxon>Desulfobulbaceae</taxon>
        <taxon>Desulfurivibrio</taxon>
    </lineage>
</organism>
<dbReference type="InterPro" id="IPR036411">
    <property type="entry name" value="TorD-like_sf"/>
</dbReference>
<dbReference type="PANTHER" id="PTHR34227:SF1">
    <property type="entry name" value="DIMETHYL SULFOXIDE REDUCTASE CHAPERONE-RELATED"/>
    <property type="match status" value="1"/>
</dbReference>
<dbReference type="AlphaFoldDB" id="D6Z635"/>
<dbReference type="InterPro" id="IPR020945">
    <property type="entry name" value="DMSO/NO3_reduct_chaperone"/>
</dbReference>
<keyword evidence="1" id="KW-0143">Chaperone</keyword>
<dbReference type="SUPFAM" id="SSF89155">
    <property type="entry name" value="TorD-like"/>
    <property type="match status" value="1"/>
</dbReference>
<dbReference type="InterPro" id="IPR050289">
    <property type="entry name" value="TorD/DmsD_chaperones"/>
</dbReference>
<dbReference type="FunCoup" id="D6Z635">
    <property type="interactions" value="10"/>
</dbReference>
<protein>
    <submittedName>
        <fullName evidence="2">Cytoplasmic chaperone TorD family protein</fullName>
    </submittedName>
</protein>
<proteinExistence type="predicted"/>
<dbReference type="InParanoid" id="D6Z635"/>
<dbReference type="HOGENOM" id="CLU_077650_0_2_7"/>
<accession>D6Z635</accession>
<evidence type="ECO:0000256" key="1">
    <source>
        <dbReference type="ARBA" id="ARBA00023186"/>
    </source>
</evidence>